<protein>
    <submittedName>
        <fullName evidence="2">Uncharacterized protein</fullName>
    </submittedName>
</protein>
<accession>A0A1F4W0R8</accession>
<proteinExistence type="predicted"/>
<feature type="compositionally biased region" description="Basic residues" evidence="1">
    <location>
        <begin position="52"/>
        <end position="62"/>
    </location>
</feature>
<evidence type="ECO:0000313" key="2">
    <source>
        <dbReference type="EMBL" id="OGC62633.1"/>
    </source>
</evidence>
<reference evidence="2 3" key="1">
    <citation type="journal article" date="2016" name="Nat. Commun.">
        <title>Thousands of microbial genomes shed light on interconnected biogeochemical processes in an aquifer system.</title>
        <authorList>
            <person name="Anantharaman K."/>
            <person name="Brown C.T."/>
            <person name="Hug L.A."/>
            <person name="Sharon I."/>
            <person name="Castelle C.J."/>
            <person name="Probst A.J."/>
            <person name="Thomas B.C."/>
            <person name="Singh A."/>
            <person name="Wilkins M.J."/>
            <person name="Karaoz U."/>
            <person name="Brodie E.L."/>
            <person name="Williams K.H."/>
            <person name="Hubbard S.S."/>
            <person name="Banfield J.F."/>
        </authorList>
    </citation>
    <scope>NUCLEOTIDE SEQUENCE [LARGE SCALE GENOMIC DNA]</scope>
</reference>
<feature type="region of interest" description="Disordered" evidence="1">
    <location>
        <begin position="1"/>
        <end position="62"/>
    </location>
</feature>
<name>A0A1F4W0R8_UNCKA</name>
<dbReference type="Proteomes" id="UP000176967">
    <property type="component" value="Unassembled WGS sequence"/>
</dbReference>
<feature type="compositionally biased region" description="Basic and acidic residues" evidence="1">
    <location>
        <begin position="12"/>
        <end position="21"/>
    </location>
</feature>
<evidence type="ECO:0000256" key="1">
    <source>
        <dbReference type="SAM" id="MobiDB-lite"/>
    </source>
</evidence>
<organism evidence="2 3">
    <name type="scientific">candidate division WWE3 bacterium RIFCSPLOWO2_01_FULL_53_14</name>
    <dbReference type="NCBI Taxonomy" id="1802628"/>
    <lineage>
        <taxon>Bacteria</taxon>
        <taxon>Katanobacteria</taxon>
    </lineage>
</organism>
<comment type="caution">
    <text evidence="2">The sequence shown here is derived from an EMBL/GenBank/DDBJ whole genome shotgun (WGS) entry which is preliminary data.</text>
</comment>
<dbReference type="AlphaFoldDB" id="A0A1F4W0R8"/>
<sequence length="62" mass="7331">MVQDDLYGYSPKEAEKEERREKKQKPRMNISGRSVFGLAEIISKRAAEGPSRPKKKKRRRRK</sequence>
<gene>
    <name evidence="2" type="ORF">A2890_01790</name>
</gene>
<evidence type="ECO:0000313" key="3">
    <source>
        <dbReference type="Proteomes" id="UP000176967"/>
    </source>
</evidence>
<dbReference type="EMBL" id="MEVL01000006">
    <property type="protein sequence ID" value="OGC62633.1"/>
    <property type="molecule type" value="Genomic_DNA"/>
</dbReference>